<dbReference type="PRINTS" id="PR00508">
    <property type="entry name" value="S21N4MTFRASE"/>
</dbReference>
<protein>
    <recommendedName>
        <fullName evidence="4">Methyltransferase</fullName>
        <ecNumber evidence="4">2.1.1.-</ecNumber>
    </recommendedName>
</protein>
<evidence type="ECO:0000256" key="1">
    <source>
        <dbReference type="ARBA" id="ARBA00006594"/>
    </source>
</evidence>
<dbReference type="GO" id="GO:0005737">
    <property type="term" value="C:cytoplasm"/>
    <property type="evidence" value="ECO:0007669"/>
    <property type="project" value="TreeGrafter"/>
</dbReference>
<dbReference type="AlphaFoldDB" id="A0A7C3VPL0"/>
<dbReference type="EC" id="2.1.1.-" evidence="4"/>
<evidence type="ECO:0000256" key="3">
    <source>
        <dbReference type="ARBA" id="ARBA00022679"/>
    </source>
</evidence>
<keyword evidence="2 7" id="KW-0489">Methyltransferase</keyword>
<name>A0A7C3VPL0_9CYAN</name>
<dbReference type="SUPFAM" id="SSF53335">
    <property type="entry name" value="S-adenosyl-L-methionine-dependent methyltransferases"/>
    <property type="match status" value="1"/>
</dbReference>
<dbReference type="InterPro" id="IPR002052">
    <property type="entry name" value="DNA_methylase_N6_adenine_CS"/>
</dbReference>
<dbReference type="Gene3D" id="3.40.50.150">
    <property type="entry name" value="Vaccinia Virus protein VP39"/>
    <property type="match status" value="1"/>
</dbReference>
<evidence type="ECO:0000256" key="4">
    <source>
        <dbReference type="RuleBase" id="RU362026"/>
    </source>
</evidence>
<feature type="region of interest" description="Disordered" evidence="5">
    <location>
        <begin position="162"/>
        <end position="185"/>
    </location>
</feature>
<dbReference type="GO" id="GO:0008170">
    <property type="term" value="F:N-methyltransferase activity"/>
    <property type="evidence" value="ECO:0007669"/>
    <property type="project" value="InterPro"/>
</dbReference>
<reference evidence="7" key="1">
    <citation type="journal article" date="2020" name="mSystems">
        <title>Genome- and Community-Level Interaction Insights into Carbon Utilization and Element Cycling Functions of Hydrothermarchaeota in Hydrothermal Sediment.</title>
        <authorList>
            <person name="Zhou Z."/>
            <person name="Liu Y."/>
            <person name="Xu W."/>
            <person name="Pan J."/>
            <person name="Luo Z.H."/>
            <person name="Li M."/>
        </authorList>
    </citation>
    <scope>NUCLEOTIDE SEQUENCE [LARGE SCALE GENOMIC DNA]</scope>
    <source>
        <strain evidence="7">SpSt-374</strain>
    </source>
</reference>
<comment type="caution">
    <text evidence="7">The sequence shown here is derived from an EMBL/GenBank/DDBJ whole genome shotgun (WGS) entry which is preliminary data.</text>
</comment>
<evidence type="ECO:0000256" key="2">
    <source>
        <dbReference type="ARBA" id="ARBA00022603"/>
    </source>
</evidence>
<dbReference type="PANTHER" id="PTHR13370">
    <property type="entry name" value="RNA METHYLASE-RELATED"/>
    <property type="match status" value="1"/>
</dbReference>
<dbReference type="GO" id="GO:0032259">
    <property type="term" value="P:methylation"/>
    <property type="evidence" value="ECO:0007669"/>
    <property type="project" value="UniProtKB-KW"/>
</dbReference>
<accession>A0A7C3VPL0</accession>
<dbReference type="InterPro" id="IPR029063">
    <property type="entry name" value="SAM-dependent_MTases_sf"/>
</dbReference>
<dbReference type="Pfam" id="PF01555">
    <property type="entry name" value="N6_N4_Mtase"/>
    <property type="match status" value="1"/>
</dbReference>
<feature type="domain" description="DNA methylase N-4/N-6" evidence="6">
    <location>
        <begin position="39"/>
        <end position="263"/>
    </location>
</feature>
<proteinExistence type="inferred from homology"/>
<organism evidence="7">
    <name type="scientific">Planktothricoides sp. SpSt-374</name>
    <dbReference type="NCBI Taxonomy" id="2282167"/>
    <lineage>
        <taxon>Bacteria</taxon>
        <taxon>Bacillati</taxon>
        <taxon>Cyanobacteriota</taxon>
        <taxon>Cyanophyceae</taxon>
        <taxon>Oscillatoriophycideae</taxon>
        <taxon>Oscillatoriales</taxon>
        <taxon>Oscillatoriaceae</taxon>
        <taxon>Planktothricoides</taxon>
    </lineage>
</organism>
<dbReference type="PROSITE" id="PS00092">
    <property type="entry name" value="N6_MTASE"/>
    <property type="match status" value="1"/>
</dbReference>
<sequence>MPDSENQRDFQLQYEQATGRLFLGNSVIWLKSQDSECADLIFADPPYNIKKTDWDDFHSQDDYLNWCLEWVGEAARILKPSGSMYFCGFSEILAELKQPLLRHFHSCRWLVWHYRNKANLGQDWGRSHESILHLRKSSQFNLRLDNIRIPYGKHTLKYPQHPQAETSQFARGQKDREDWQPNPLGAKPKDVIEIPTICNGMAEKTPHPTQKPEELLRKLVLAASDEGQLVLDPFSGSGTTLVVAEQLGRKWMGCELSYEYNQWAIERLQRVKKMSIADWIELDRKNADRRTRMR</sequence>
<evidence type="ECO:0000313" key="7">
    <source>
        <dbReference type="EMBL" id="HGG01370.1"/>
    </source>
</evidence>
<dbReference type="InterPro" id="IPR001091">
    <property type="entry name" value="RM_Methyltransferase"/>
</dbReference>
<evidence type="ECO:0000256" key="5">
    <source>
        <dbReference type="SAM" id="MobiDB-lite"/>
    </source>
</evidence>
<dbReference type="GO" id="GO:0003677">
    <property type="term" value="F:DNA binding"/>
    <property type="evidence" value="ECO:0007669"/>
    <property type="project" value="InterPro"/>
</dbReference>
<dbReference type="PANTHER" id="PTHR13370:SF24">
    <property type="entry name" value="TYPE III RESTRICTION-MODIFICATION ENZYME STYLTI MOD SUBUNIT"/>
    <property type="match status" value="1"/>
</dbReference>
<dbReference type="EMBL" id="DSPX01000123">
    <property type="protein sequence ID" value="HGG01370.1"/>
    <property type="molecule type" value="Genomic_DNA"/>
</dbReference>
<gene>
    <name evidence="7" type="ORF">ENR15_12155</name>
</gene>
<comment type="similarity">
    <text evidence="1 4">Belongs to the N(4)/N(6)-methyltransferase family.</text>
</comment>
<keyword evidence="3 7" id="KW-0808">Transferase</keyword>
<evidence type="ECO:0000259" key="6">
    <source>
        <dbReference type="Pfam" id="PF01555"/>
    </source>
</evidence>
<dbReference type="InterPro" id="IPR002941">
    <property type="entry name" value="DNA_methylase_N4/N6"/>
</dbReference>